<gene>
    <name evidence="2" type="ORF">SNE40_011423</name>
</gene>
<dbReference type="EMBL" id="JAZGQO010000008">
    <property type="protein sequence ID" value="KAK6178953.1"/>
    <property type="molecule type" value="Genomic_DNA"/>
</dbReference>
<dbReference type="AlphaFoldDB" id="A0AAN8JN38"/>
<evidence type="ECO:0000259" key="1">
    <source>
        <dbReference type="Pfam" id="PF10551"/>
    </source>
</evidence>
<comment type="caution">
    <text evidence="2">The sequence shown here is derived from an EMBL/GenBank/DDBJ whole genome shotgun (WGS) entry which is preliminary data.</text>
</comment>
<accession>A0AAN8JN38</accession>
<keyword evidence="3" id="KW-1185">Reference proteome</keyword>
<sequence length="162" mass="18927">MKQVPLCFVLMTRRTSEDYEQVLLHIKERYQPAVECGMLDFEPGCWSAIRKVFPGMKLKGCVFHWIQCVWRKVQGVGLAGTYYERKTIYNYVRSLMALPFLPADHMLAAFDKLCLMANTDPLRELVSYIRQTWFESSVYSLNNISIFMMAFRTNNDCEGKLI</sequence>
<evidence type="ECO:0000313" key="3">
    <source>
        <dbReference type="Proteomes" id="UP001347796"/>
    </source>
</evidence>
<organism evidence="2 3">
    <name type="scientific">Patella caerulea</name>
    <name type="common">Rayed Mediterranean limpet</name>
    <dbReference type="NCBI Taxonomy" id="87958"/>
    <lineage>
        <taxon>Eukaryota</taxon>
        <taxon>Metazoa</taxon>
        <taxon>Spiralia</taxon>
        <taxon>Lophotrochozoa</taxon>
        <taxon>Mollusca</taxon>
        <taxon>Gastropoda</taxon>
        <taxon>Patellogastropoda</taxon>
        <taxon>Patelloidea</taxon>
        <taxon>Patellidae</taxon>
        <taxon>Patella</taxon>
    </lineage>
</organism>
<proteinExistence type="predicted"/>
<protein>
    <recommendedName>
        <fullName evidence="1">MULE transposase domain-containing protein</fullName>
    </recommendedName>
</protein>
<dbReference type="Proteomes" id="UP001347796">
    <property type="component" value="Unassembled WGS sequence"/>
</dbReference>
<evidence type="ECO:0000313" key="2">
    <source>
        <dbReference type="EMBL" id="KAK6178953.1"/>
    </source>
</evidence>
<reference evidence="2 3" key="1">
    <citation type="submission" date="2024-01" db="EMBL/GenBank/DDBJ databases">
        <title>The genome of the rayed Mediterranean limpet Patella caerulea (Linnaeus, 1758).</title>
        <authorList>
            <person name="Anh-Thu Weber A."/>
            <person name="Halstead-Nussloch G."/>
        </authorList>
    </citation>
    <scope>NUCLEOTIDE SEQUENCE [LARGE SCALE GENOMIC DNA]</scope>
    <source>
        <strain evidence="2">AATW-2023a</strain>
        <tissue evidence="2">Whole specimen</tissue>
    </source>
</reference>
<name>A0AAN8JN38_PATCE</name>
<dbReference type="Pfam" id="PF10551">
    <property type="entry name" value="MULE"/>
    <property type="match status" value="1"/>
</dbReference>
<dbReference type="InterPro" id="IPR018289">
    <property type="entry name" value="MULE_transposase_dom"/>
</dbReference>
<feature type="domain" description="MULE transposase" evidence="1">
    <location>
        <begin position="3"/>
        <end position="66"/>
    </location>
</feature>